<evidence type="ECO:0000313" key="3">
    <source>
        <dbReference type="Proteomes" id="UP001642484"/>
    </source>
</evidence>
<accession>A0ABP0JP70</accession>
<feature type="transmembrane region" description="Helical" evidence="1">
    <location>
        <begin position="129"/>
        <end position="149"/>
    </location>
</feature>
<feature type="transmembrane region" description="Helical" evidence="1">
    <location>
        <begin position="155"/>
        <end position="180"/>
    </location>
</feature>
<keyword evidence="1" id="KW-1133">Transmembrane helix</keyword>
<dbReference type="EMBL" id="CAXAMN010006025">
    <property type="protein sequence ID" value="CAK9016242.1"/>
    <property type="molecule type" value="Genomic_DNA"/>
</dbReference>
<feature type="transmembrane region" description="Helical" evidence="1">
    <location>
        <begin position="214"/>
        <end position="239"/>
    </location>
</feature>
<name>A0ABP0JP70_9DINO</name>
<organism evidence="2 3">
    <name type="scientific">Durusdinium trenchii</name>
    <dbReference type="NCBI Taxonomy" id="1381693"/>
    <lineage>
        <taxon>Eukaryota</taxon>
        <taxon>Sar</taxon>
        <taxon>Alveolata</taxon>
        <taxon>Dinophyceae</taxon>
        <taxon>Suessiales</taxon>
        <taxon>Symbiodiniaceae</taxon>
        <taxon>Durusdinium</taxon>
    </lineage>
</organism>
<evidence type="ECO:0000256" key="1">
    <source>
        <dbReference type="SAM" id="Phobius"/>
    </source>
</evidence>
<keyword evidence="1" id="KW-0472">Membrane</keyword>
<protein>
    <submittedName>
        <fullName evidence="2">Uncharacterized protein</fullName>
    </submittedName>
</protein>
<feature type="transmembrane region" description="Helical" evidence="1">
    <location>
        <begin position="31"/>
        <end position="51"/>
    </location>
</feature>
<proteinExistence type="predicted"/>
<sequence>MKDGDFATTSDSDEAFGTRFSPDWPTAAAELVLLVLLVLGVLLLFAGLGFWTVHPPGESELCQVETLGLQNLTVSRQRSDLAACHTLYAVAFRALGAISMPFLLCGTMALLVAAVMLKGLKRPKPDFRRSLMCVALLEVLGAVIVWLPSWLFPSISLAVAAGLAPIHAYFISITVGHLAISVSGAESGASATSKAAHIYEVLYQGYCAASRVELCLSVGSISLLLLFWCFVLDVFRIIASVSCWQPKLDVQGSQLWQMFQQWRER</sequence>
<dbReference type="Proteomes" id="UP001642484">
    <property type="component" value="Unassembled WGS sequence"/>
</dbReference>
<reference evidence="2 3" key="1">
    <citation type="submission" date="2024-02" db="EMBL/GenBank/DDBJ databases">
        <authorList>
            <person name="Chen Y."/>
            <person name="Shah S."/>
            <person name="Dougan E. K."/>
            <person name="Thang M."/>
            <person name="Chan C."/>
        </authorList>
    </citation>
    <scope>NUCLEOTIDE SEQUENCE [LARGE SCALE GENOMIC DNA]</scope>
</reference>
<keyword evidence="3" id="KW-1185">Reference proteome</keyword>
<keyword evidence="1" id="KW-0812">Transmembrane</keyword>
<feature type="transmembrane region" description="Helical" evidence="1">
    <location>
        <begin position="95"/>
        <end position="117"/>
    </location>
</feature>
<comment type="caution">
    <text evidence="2">The sequence shown here is derived from an EMBL/GenBank/DDBJ whole genome shotgun (WGS) entry which is preliminary data.</text>
</comment>
<gene>
    <name evidence="2" type="ORF">CCMP2556_LOCUS12427</name>
</gene>
<evidence type="ECO:0000313" key="2">
    <source>
        <dbReference type="EMBL" id="CAK9016242.1"/>
    </source>
</evidence>